<dbReference type="InterPro" id="IPR012674">
    <property type="entry name" value="Calycin"/>
</dbReference>
<dbReference type="Pfam" id="PF24976">
    <property type="entry name" value="Lipocalin_10"/>
    <property type="match status" value="1"/>
</dbReference>
<organism evidence="4 6">
    <name type="scientific">Dracunculus medinensis</name>
    <name type="common">Guinea worm</name>
    <dbReference type="NCBI Taxonomy" id="318479"/>
    <lineage>
        <taxon>Eukaryota</taxon>
        <taxon>Metazoa</taxon>
        <taxon>Ecdysozoa</taxon>
        <taxon>Nematoda</taxon>
        <taxon>Chromadorea</taxon>
        <taxon>Rhabditida</taxon>
        <taxon>Spirurina</taxon>
        <taxon>Dracunculoidea</taxon>
        <taxon>Dracunculidae</taxon>
        <taxon>Dracunculus</taxon>
    </lineage>
</organism>
<keyword evidence="5" id="KW-1185">Reference proteome</keyword>
<dbReference type="PANTHER" id="PTHR37437">
    <property type="entry name" value="LIPOCALIN-RELATED PROTEIN-RELATED"/>
    <property type="match status" value="1"/>
</dbReference>
<accession>A0A0N4UIR4</accession>
<evidence type="ECO:0000259" key="2">
    <source>
        <dbReference type="Pfam" id="PF24976"/>
    </source>
</evidence>
<evidence type="ECO:0000256" key="1">
    <source>
        <dbReference type="SAM" id="SignalP"/>
    </source>
</evidence>
<dbReference type="Proteomes" id="UP000274756">
    <property type="component" value="Unassembled WGS sequence"/>
</dbReference>
<dbReference type="Gene3D" id="2.40.128.20">
    <property type="match status" value="1"/>
</dbReference>
<dbReference type="InterPro" id="IPR056868">
    <property type="entry name" value="Lipocalin_dom_nem"/>
</dbReference>
<dbReference type="STRING" id="318479.A0A0N4UIR4"/>
<protein>
    <recommendedName>
        <fullName evidence="2">Lipocalin domain-containing protein</fullName>
    </recommendedName>
</protein>
<dbReference type="PANTHER" id="PTHR37437:SF7">
    <property type="entry name" value="LIPOCALIN-RELATED PROTEIN"/>
    <property type="match status" value="1"/>
</dbReference>
<name>A0A0N4UIR4_DRAME</name>
<dbReference type="FunFam" id="2.40.128.20:FF:000019">
    <property type="entry name" value="LiPocalin-Related protein"/>
    <property type="match status" value="1"/>
</dbReference>
<dbReference type="WBParaSite" id="DME_0000750901-mRNA-1">
    <property type="protein sequence ID" value="DME_0000750901-mRNA-1"/>
    <property type="gene ID" value="DME_0000750901"/>
</dbReference>
<reference evidence="6" key="1">
    <citation type="submission" date="2017-02" db="UniProtKB">
        <authorList>
            <consortium name="WormBaseParasite"/>
        </authorList>
    </citation>
    <scope>IDENTIFICATION</scope>
</reference>
<dbReference type="SUPFAM" id="SSF50814">
    <property type="entry name" value="Lipocalins"/>
    <property type="match status" value="1"/>
</dbReference>
<dbReference type="EMBL" id="UYYG01000032">
    <property type="protein sequence ID" value="VDN51803.1"/>
    <property type="molecule type" value="Genomic_DNA"/>
</dbReference>
<reference evidence="3 5" key="2">
    <citation type="submission" date="2018-11" db="EMBL/GenBank/DDBJ databases">
        <authorList>
            <consortium name="Pathogen Informatics"/>
        </authorList>
    </citation>
    <scope>NUCLEOTIDE SEQUENCE [LARGE SCALE GENOMIC DNA]</scope>
</reference>
<evidence type="ECO:0000313" key="5">
    <source>
        <dbReference type="Proteomes" id="UP000274756"/>
    </source>
</evidence>
<proteinExistence type="predicted"/>
<gene>
    <name evidence="3" type="ORF">DME_LOCUS1776</name>
</gene>
<feature type="signal peptide" evidence="1">
    <location>
        <begin position="1"/>
        <end position="18"/>
    </location>
</feature>
<dbReference type="OrthoDB" id="565904at2759"/>
<evidence type="ECO:0000313" key="3">
    <source>
        <dbReference type="EMBL" id="VDN51803.1"/>
    </source>
</evidence>
<sequence length="359" mass="40274">MVVVTLFTALLLVSRIYSYRFPRQTAINAPSFQSFSKDFVLTKEQKSELKKIGEVADNILYRLGISTDGRNRRYKPSPSSEYHLDELNSVINEANENRIDLQDISNGQIPGIAPIPVPGFPGPQDIKPIAGVNTIPGLKNFNYLVAQLFPQMIPPTNTLLGASISRLLPKDSAKNLAKDVFRAIHPAAENVDVARMMGRWFQVINSPHVINEACTVSHFGALTNTTYSATFTILKFYREGNANGPPRFSLGYGFKSGDTGQFVLHSSNSPDSEPFWVVKKGPLNEYNQYDYAIVSNWVRFPVFVIARDPERFRKEHIKNVLQFLEDNSYINVMTKAFNMISPVDYSQCQYTPTFSGAGK</sequence>
<feature type="chain" id="PRO_5033232800" description="Lipocalin domain-containing protein" evidence="1">
    <location>
        <begin position="19"/>
        <end position="359"/>
    </location>
</feature>
<feature type="domain" description="Lipocalin" evidence="2">
    <location>
        <begin position="189"/>
        <end position="350"/>
    </location>
</feature>
<dbReference type="AlphaFoldDB" id="A0A0N4UIR4"/>
<evidence type="ECO:0000313" key="6">
    <source>
        <dbReference type="WBParaSite" id="DME_0000750901-mRNA-1"/>
    </source>
</evidence>
<dbReference type="Proteomes" id="UP000038040">
    <property type="component" value="Unplaced"/>
</dbReference>
<keyword evidence="1" id="KW-0732">Signal</keyword>
<evidence type="ECO:0000313" key="4">
    <source>
        <dbReference type="Proteomes" id="UP000038040"/>
    </source>
</evidence>